<dbReference type="Proteomes" id="UP000051576">
    <property type="component" value="Unassembled WGS sequence"/>
</dbReference>
<dbReference type="RefSeq" id="WP_010581112.1">
    <property type="nucleotide sequence ID" value="NZ_AHYZ01000157.1"/>
</dbReference>
<evidence type="ECO:0008006" key="6">
    <source>
        <dbReference type="Google" id="ProtNLM"/>
    </source>
</evidence>
<dbReference type="STRING" id="1133569.FD21_GL001524"/>
<dbReference type="eggNOG" id="COG0438">
    <property type="taxonomic scope" value="Bacteria"/>
</dbReference>
<feature type="domain" description="Glucosyltransferase 3-like C-terminal" evidence="3">
    <location>
        <begin position="173"/>
        <end position="330"/>
    </location>
</feature>
<evidence type="ECO:0000313" key="5">
    <source>
        <dbReference type="Proteomes" id="UP000051576"/>
    </source>
</evidence>
<sequence>MSETCVLTIKEKKMMDAGIKAKKDISKFLSAENIEQINLEVNLDSKLSKFFFSNLILAKAIRNGVYNNFFFQYPAYSAFIEDKVAYFIKKYHSQANFFIIIHDVESLRLFRNAEFKNREINFFNQSAGLIVHNDKMKQWLLNNGVKVEMVSLEAFDYDNPQPLNSITNQKWSICFAGNLKKATFIKKLDLKHELYIYGSRVKKVVGNVRYCGRLDPDILPKYLRQSFGLIWDGTSLNQCDGVFGEYLKYNNPHKMSLYLSSGLPVIVWKQAAVADFVEKNQVGITINRLSDLDEILDKLSIDDYRQLKENVVKIAKGMRNGVYIKRAVKNLLALEKA</sequence>
<evidence type="ECO:0000313" key="4">
    <source>
        <dbReference type="EMBL" id="KRM86467.1"/>
    </source>
</evidence>
<evidence type="ECO:0000259" key="2">
    <source>
        <dbReference type="Pfam" id="PF26334"/>
    </source>
</evidence>
<protein>
    <recommendedName>
        <fullName evidence="6">Beta-1,6-galactofuranosyltransferase</fullName>
    </recommendedName>
</protein>
<evidence type="ECO:0000259" key="3">
    <source>
        <dbReference type="Pfam" id="PF26337"/>
    </source>
</evidence>
<evidence type="ECO:0000256" key="1">
    <source>
        <dbReference type="ARBA" id="ARBA00022679"/>
    </source>
</evidence>
<keyword evidence="5" id="KW-1185">Reference proteome</keyword>
<organism evidence="4 5">
    <name type="scientific">Liquorilactobacillus vini DSM 20605</name>
    <dbReference type="NCBI Taxonomy" id="1133569"/>
    <lineage>
        <taxon>Bacteria</taxon>
        <taxon>Bacillati</taxon>
        <taxon>Bacillota</taxon>
        <taxon>Bacilli</taxon>
        <taxon>Lactobacillales</taxon>
        <taxon>Lactobacillaceae</taxon>
        <taxon>Liquorilactobacillus</taxon>
    </lineage>
</organism>
<comment type="caution">
    <text evidence="4">The sequence shown here is derived from an EMBL/GenBank/DDBJ whole genome shotgun (WGS) entry which is preliminary data.</text>
</comment>
<dbReference type="InterPro" id="IPR058592">
    <property type="entry name" value="Gtf3_C"/>
</dbReference>
<dbReference type="Pfam" id="PF26337">
    <property type="entry name" value="Gtf3_C"/>
    <property type="match status" value="1"/>
</dbReference>
<dbReference type="OrthoDB" id="9790931at2"/>
<dbReference type="PATRIC" id="fig|1133569.4.peg.1668"/>
<dbReference type="Gene3D" id="3.40.50.2000">
    <property type="entry name" value="Glycogen Phosphorylase B"/>
    <property type="match status" value="2"/>
</dbReference>
<proteinExistence type="predicted"/>
<dbReference type="AlphaFoldDB" id="A0A0R2CFP9"/>
<reference evidence="4 5" key="1">
    <citation type="journal article" date="2015" name="Genome Announc.">
        <title>Expanding the biotechnology potential of lactobacilli through comparative genomics of 213 strains and associated genera.</title>
        <authorList>
            <person name="Sun Z."/>
            <person name="Harris H.M."/>
            <person name="McCann A."/>
            <person name="Guo C."/>
            <person name="Argimon S."/>
            <person name="Zhang W."/>
            <person name="Yang X."/>
            <person name="Jeffery I.B."/>
            <person name="Cooney J.C."/>
            <person name="Kagawa T.F."/>
            <person name="Liu W."/>
            <person name="Song Y."/>
            <person name="Salvetti E."/>
            <person name="Wrobel A."/>
            <person name="Rasinkangas P."/>
            <person name="Parkhill J."/>
            <person name="Rea M.C."/>
            <person name="O'Sullivan O."/>
            <person name="Ritari J."/>
            <person name="Douillard F.P."/>
            <person name="Paul Ross R."/>
            <person name="Yang R."/>
            <person name="Briner A.E."/>
            <person name="Felis G.E."/>
            <person name="de Vos W.M."/>
            <person name="Barrangou R."/>
            <person name="Klaenhammer T.R."/>
            <person name="Caufield P.W."/>
            <person name="Cui Y."/>
            <person name="Zhang H."/>
            <person name="O'Toole P.W."/>
        </authorList>
    </citation>
    <scope>NUCLEOTIDE SEQUENCE [LARGE SCALE GENOMIC DNA]</scope>
    <source>
        <strain evidence="4 5">DSM 20605</strain>
    </source>
</reference>
<dbReference type="EMBL" id="AYYX01000047">
    <property type="protein sequence ID" value="KRM86467.1"/>
    <property type="molecule type" value="Genomic_DNA"/>
</dbReference>
<gene>
    <name evidence="4" type="ORF">FD21_GL001524</name>
</gene>
<feature type="domain" description="Glucosyltransferase 3-like N-terminal" evidence="2">
    <location>
        <begin position="8"/>
        <end position="153"/>
    </location>
</feature>
<dbReference type="SUPFAM" id="SSF53756">
    <property type="entry name" value="UDP-Glycosyltransferase/glycogen phosphorylase"/>
    <property type="match status" value="1"/>
</dbReference>
<keyword evidence="1" id="KW-0808">Transferase</keyword>
<name>A0A0R2CFP9_9LACO</name>
<dbReference type="Pfam" id="PF26334">
    <property type="entry name" value="Gtf3_N"/>
    <property type="match status" value="1"/>
</dbReference>
<accession>A0A0R2CFP9</accession>
<dbReference type="PIRSF" id="PIRSF007023">
    <property type="entry name" value="UDP-Galf_transf"/>
    <property type="match status" value="1"/>
</dbReference>
<dbReference type="InterPro" id="IPR058591">
    <property type="entry name" value="Gtf3_N"/>
</dbReference>